<protein>
    <submittedName>
        <fullName evidence="2">Uncharacterized protein</fullName>
    </submittedName>
</protein>
<sequence length="196" mass="21085">MREPASPFQLATGLVCREIHGCARRLAHPLPPQLSPTSVVTPQGPHDVRKLSGVRPMRMRVRRRRGALLTRINPAHLARATFEQTVPNQTRPCIGLGLSRSTAISSLRLTTAKMADIFTLAGRQWPTRLSATSVRTSMGVGGGSGSLTGLGRRSAHRRSVERGRHRNGYGEALIGLCLRASHYKVGSPSAAGEGSI</sequence>
<dbReference type="EMBL" id="CAJZAF010000043">
    <property type="protein sequence ID" value="CAG9185627.1"/>
    <property type="molecule type" value="Genomic_DNA"/>
</dbReference>
<gene>
    <name evidence="2" type="ORF">LMG23994_05819</name>
</gene>
<name>A0ABM8XYV5_9BURK</name>
<dbReference type="Proteomes" id="UP000701702">
    <property type="component" value="Unassembled WGS sequence"/>
</dbReference>
<proteinExistence type="predicted"/>
<keyword evidence="3" id="KW-1185">Reference proteome</keyword>
<feature type="compositionally biased region" description="Basic residues" evidence="1">
    <location>
        <begin position="153"/>
        <end position="164"/>
    </location>
</feature>
<organism evidence="2 3">
    <name type="scientific">Cupriavidus pinatubonensis</name>
    <dbReference type="NCBI Taxonomy" id="248026"/>
    <lineage>
        <taxon>Bacteria</taxon>
        <taxon>Pseudomonadati</taxon>
        <taxon>Pseudomonadota</taxon>
        <taxon>Betaproteobacteria</taxon>
        <taxon>Burkholderiales</taxon>
        <taxon>Burkholderiaceae</taxon>
        <taxon>Cupriavidus</taxon>
    </lineage>
</organism>
<feature type="region of interest" description="Disordered" evidence="1">
    <location>
        <begin position="135"/>
        <end position="164"/>
    </location>
</feature>
<feature type="compositionally biased region" description="Gly residues" evidence="1">
    <location>
        <begin position="139"/>
        <end position="148"/>
    </location>
</feature>
<evidence type="ECO:0000313" key="3">
    <source>
        <dbReference type="Proteomes" id="UP000701702"/>
    </source>
</evidence>
<evidence type="ECO:0000313" key="2">
    <source>
        <dbReference type="EMBL" id="CAG9185627.1"/>
    </source>
</evidence>
<evidence type="ECO:0000256" key="1">
    <source>
        <dbReference type="SAM" id="MobiDB-lite"/>
    </source>
</evidence>
<accession>A0ABM8XYV5</accession>
<comment type="caution">
    <text evidence="2">The sequence shown here is derived from an EMBL/GenBank/DDBJ whole genome shotgun (WGS) entry which is preliminary data.</text>
</comment>
<reference evidence="2 3" key="1">
    <citation type="submission" date="2021-08" db="EMBL/GenBank/DDBJ databases">
        <authorList>
            <person name="Peeters C."/>
        </authorList>
    </citation>
    <scope>NUCLEOTIDE SEQUENCE [LARGE SCALE GENOMIC DNA]</scope>
    <source>
        <strain evidence="2 3">LMG 23994</strain>
    </source>
</reference>